<evidence type="ECO:0000313" key="3">
    <source>
        <dbReference type="EMBL" id="KXS33196.1"/>
    </source>
</evidence>
<feature type="domain" description="Lipoprotein LPP20-like" evidence="2">
    <location>
        <begin position="26"/>
        <end position="129"/>
    </location>
</feature>
<dbReference type="Pfam" id="PF02169">
    <property type="entry name" value="LPP20"/>
    <property type="match status" value="1"/>
</dbReference>
<comment type="caution">
    <text evidence="3">The sequence shown here is derived from an EMBL/GenBank/DDBJ whole genome shotgun (WGS) entry which is preliminary data.</text>
</comment>
<proteinExistence type="predicted"/>
<evidence type="ECO:0000259" key="2">
    <source>
        <dbReference type="Pfam" id="PF02169"/>
    </source>
</evidence>
<evidence type="ECO:0000313" key="4">
    <source>
        <dbReference type="Proteomes" id="UP000070578"/>
    </source>
</evidence>
<dbReference type="AlphaFoldDB" id="A0A139BW27"/>
<evidence type="ECO:0000256" key="1">
    <source>
        <dbReference type="SAM" id="MobiDB-lite"/>
    </source>
</evidence>
<accession>A0A139BW27</accession>
<dbReference type="Gene3D" id="3.10.28.20">
    <property type="entry name" value="Acetamidase/Formamidase-like domains"/>
    <property type="match status" value="1"/>
</dbReference>
<feature type="region of interest" description="Disordered" evidence="1">
    <location>
        <begin position="80"/>
        <end position="99"/>
    </location>
</feature>
<name>A0A139BW27_9PROT</name>
<dbReference type="InterPro" id="IPR024952">
    <property type="entry name" value="LPP20-like_dom"/>
</dbReference>
<organism evidence="3 4">
    <name type="scientific">Candidatus Gallionella acididurans</name>
    <dbReference type="NCBI Taxonomy" id="1796491"/>
    <lineage>
        <taxon>Bacteria</taxon>
        <taxon>Pseudomonadati</taxon>
        <taxon>Pseudomonadota</taxon>
        <taxon>Betaproteobacteria</taxon>
        <taxon>Nitrosomonadales</taxon>
        <taxon>Gallionellaceae</taxon>
        <taxon>Gallionella</taxon>
    </lineage>
</organism>
<protein>
    <recommendedName>
        <fullName evidence="2">Lipoprotein LPP20-like domain-containing protein</fullName>
    </recommendedName>
</protein>
<reference evidence="3 4" key="1">
    <citation type="submission" date="2016-02" db="EMBL/GenBank/DDBJ databases">
        <authorList>
            <person name="Wen L."/>
            <person name="He K."/>
            <person name="Yang H."/>
        </authorList>
    </citation>
    <scope>NUCLEOTIDE SEQUENCE [LARGE SCALE GENOMIC DNA]</scope>
    <source>
        <strain evidence="3">ShG14-8</strain>
    </source>
</reference>
<gene>
    <name evidence="3" type="ORF">AWT59_0629</name>
</gene>
<reference evidence="3 4" key="2">
    <citation type="submission" date="2016-03" db="EMBL/GenBank/DDBJ databases">
        <title>New uncultured bacterium of the family Gallionellaceae from acid mine drainage: description and reconstruction of genome based on metagenomic analysis of microbial community.</title>
        <authorList>
            <person name="Kadnikov V."/>
            <person name="Ivasenko D."/>
            <person name="Beletsky A."/>
            <person name="Mardanov A."/>
            <person name="Danilova E."/>
            <person name="Pimenov N."/>
            <person name="Karnachuk O."/>
            <person name="Ravin N."/>
        </authorList>
    </citation>
    <scope>NUCLEOTIDE SEQUENCE [LARGE SCALE GENOMIC DNA]</scope>
    <source>
        <strain evidence="3">ShG14-8</strain>
    </source>
</reference>
<sequence>MKLPLTVVFVATALIFGGCATKPSQPDWVAGDSAKYTNTQYLIGRGQASTIEDAEDRARADLAKIFQVAVAVRSEDVQSYKSAPENAAGPGQYAGESSRHITTRTDQIISGIQIAEIWQDPVSKTRYALAILPRMQTAASLREQINQLDDATQASIDQSKNTPDLFIKIAAASKAVESQLEREGLQKALQVVDITGRGVDPKFSSGKLSADMDDLLKRVRIAPRVAEGSAPGLDEIVAGALSHAGFMIDTGDKPDYFLKASLKLADLGLKEGWYWQRGDLEITLSEAVTGRVRGTQHWFVKGAAPDKETAIRRALDEADAVLKKELRPAIISMAVGQK</sequence>
<dbReference type="Proteomes" id="UP000070578">
    <property type="component" value="Unassembled WGS sequence"/>
</dbReference>
<dbReference type="EMBL" id="LSLI01000009">
    <property type="protein sequence ID" value="KXS33196.1"/>
    <property type="molecule type" value="Genomic_DNA"/>
</dbReference>
<dbReference type="PROSITE" id="PS51257">
    <property type="entry name" value="PROKAR_LIPOPROTEIN"/>
    <property type="match status" value="1"/>
</dbReference>